<reference evidence="1 2" key="2">
    <citation type="journal article" date="2022" name="Mol. Ecol. Resour.">
        <title>The genomes of chicory, endive, great burdock and yacon provide insights into Asteraceae paleo-polyploidization history and plant inulin production.</title>
        <authorList>
            <person name="Fan W."/>
            <person name="Wang S."/>
            <person name="Wang H."/>
            <person name="Wang A."/>
            <person name="Jiang F."/>
            <person name="Liu H."/>
            <person name="Zhao H."/>
            <person name="Xu D."/>
            <person name="Zhang Y."/>
        </authorList>
    </citation>
    <scope>NUCLEOTIDE SEQUENCE [LARGE SCALE GENOMIC DNA]</scope>
    <source>
        <strain evidence="2">cv. Punajuju</strain>
        <tissue evidence="1">Leaves</tissue>
    </source>
</reference>
<proteinExistence type="predicted"/>
<evidence type="ECO:0000313" key="2">
    <source>
        <dbReference type="Proteomes" id="UP001055811"/>
    </source>
</evidence>
<comment type="caution">
    <text evidence="1">The sequence shown here is derived from an EMBL/GenBank/DDBJ whole genome shotgun (WGS) entry which is preliminary data.</text>
</comment>
<protein>
    <submittedName>
        <fullName evidence="1">Uncharacterized protein</fullName>
    </submittedName>
</protein>
<keyword evidence="2" id="KW-1185">Reference proteome</keyword>
<gene>
    <name evidence="1" type="ORF">L2E82_32792</name>
</gene>
<name>A0ACB9BHE2_CICIN</name>
<organism evidence="1 2">
    <name type="scientific">Cichorium intybus</name>
    <name type="common">Chicory</name>
    <dbReference type="NCBI Taxonomy" id="13427"/>
    <lineage>
        <taxon>Eukaryota</taxon>
        <taxon>Viridiplantae</taxon>
        <taxon>Streptophyta</taxon>
        <taxon>Embryophyta</taxon>
        <taxon>Tracheophyta</taxon>
        <taxon>Spermatophyta</taxon>
        <taxon>Magnoliopsida</taxon>
        <taxon>eudicotyledons</taxon>
        <taxon>Gunneridae</taxon>
        <taxon>Pentapetalae</taxon>
        <taxon>asterids</taxon>
        <taxon>campanulids</taxon>
        <taxon>Asterales</taxon>
        <taxon>Asteraceae</taxon>
        <taxon>Cichorioideae</taxon>
        <taxon>Cichorieae</taxon>
        <taxon>Cichoriinae</taxon>
        <taxon>Cichorium</taxon>
    </lineage>
</organism>
<sequence>MAENTIANNKVTTNLLAVINKGALCSVQHVMAKEQLQIWEAKIKLNRLCLRNIKTEEHMRTLRKELEVLKNEVTKAEAATAVVEKKYDEISKRERELQPQFRTADYMSGREITHKIESLICQTSACIPQIHSSSSWCVQSQIYFRIPFSPNLHVVKAKDCYTQWVI</sequence>
<dbReference type="Proteomes" id="UP001055811">
    <property type="component" value="Linkage Group LG06"/>
</dbReference>
<accession>A0ACB9BHE2</accession>
<reference evidence="2" key="1">
    <citation type="journal article" date="2022" name="Mol. Ecol. Resour.">
        <title>The genomes of chicory, endive, great burdock and yacon provide insights into Asteraceae palaeo-polyploidization history and plant inulin production.</title>
        <authorList>
            <person name="Fan W."/>
            <person name="Wang S."/>
            <person name="Wang H."/>
            <person name="Wang A."/>
            <person name="Jiang F."/>
            <person name="Liu H."/>
            <person name="Zhao H."/>
            <person name="Xu D."/>
            <person name="Zhang Y."/>
        </authorList>
    </citation>
    <scope>NUCLEOTIDE SEQUENCE [LARGE SCALE GENOMIC DNA]</scope>
    <source>
        <strain evidence="2">cv. Punajuju</strain>
    </source>
</reference>
<evidence type="ECO:0000313" key="1">
    <source>
        <dbReference type="EMBL" id="KAI3721774.1"/>
    </source>
</evidence>
<dbReference type="EMBL" id="CM042014">
    <property type="protein sequence ID" value="KAI3721774.1"/>
    <property type="molecule type" value="Genomic_DNA"/>
</dbReference>